<evidence type="ECO:0000313" key="3">
    <source>
        <dbReference type="Proteomes" id="UP001310890"/>
    </source>
</evidence>
<name>A0AAN7TUG9_9PEZI</name>
<gene>
    <name evidence="2" type="ORF">LTR62_000478</name>
</gene>
<evidence type="ECO:0000256" key="1">
    <source>
        <dbReference type="SAM" id="MobiDB-lite"/>
    </source>
</evidence>
<comment type="caution">
    <text evidence="2">The sequence shown here is derived from an EMBL/GenBank/DDBJ whole genome shotgun (WGS) entry which is preliminary data.</text>
</comment>
<evidence type="ECO:0000313" key="2">
    <source>
        <dbReference type="EMBL" id="KAK5116022.1"/>
    </source>
</evidence>
<sequence>MPRMVAPPPSGEFTVRLIKPFSGPATHTIEVIGEPNRPAVARNKTHQHGSNGASQEKVGDVPADDVNELMSLITTLRGFPSHETEDVYGANVILEFATMEIQWSNKDENTSAITEIAGEQKDDFKRVADSVDALARQFARKDSAV</sequence>
<accession>A0AAN7TUG9</accession>
<dbReference type="EMBL" id="JAVRRL010000010">
    <property type="protein sequence ID" value="KAK5116022.1"/>
    <property type="molecule type" value="Genomic_DNA"/>
</dbReference>
<protein>
    <submittedName>
        <fullName evidence="2">Uncharacterized protein</fullName>
    </submittedName>
</protein>
<organism evidence="2 3">
    <name type="scientific">Meristemomyces frigidus</name>
    <dbReference type="NCBI Taxonomy" id="1508187"/>
    <lineage>
        <taxon>Eukaryota</taxon>
        <taxon>Fungi</taxon>
        <taxon>Dikarya</taxon>
        <taxon>Ascomycota</taxon>
        <taxon>Pezizomycotina</taxon>
        <taxon>Dothideomycetes</taxon>
        <taxon>Dothideomycetidae</taxon>
        <taxon>Mycosphaerellales</taxon>
        <taxon>Teratosphaeriaceae</taxon>
        <taxon>Meristemomyces</taxon>
    </lineage>
</organism>
<feature type="region of interest" description="Disordered" evidence="1">
    <location>
        <begin position="36"/>
        <end position="62"/>
    </location>
</feature>
<dbReference type="AlphaFoldDB" id="A0AAN7TUG9"/>
<dbReference type="Proteomes" id="UP001310890">
    <property type="component" value="Unassembled WGS sequence"/>
</dbReference>
<proteinExistence type="predicted"/>
<reference evidence="2" key="1">
    <citation type="submission" date="2023-08" db="EMBL/GenBank/DDBJ databases">
        <title>Black Yeasts Isolated from many extreme environments.</title>
        <authorList>
            <person name="Coleine C."/>
            <person name="Stajich J.E."/>
            <person name="Selbmann L."/>
        </authorList>
    </citation>
    <scope>NUCLEOTIDE SEQUENCE</scope>
    <source>
        <strain evidence="2">CCFEE 5401</strain>
    </source>
</reference>